<evidence type="ECO:0000256" key="1">
    <source>
        <dbReference type="SAM" id="MobiDB-lite"/>
    </source>
</evidence>
<dbReference type="AlphaFoldDB" id="A0AAD9HVE9"/>
<organism evidence="2 3">
    <name type="scientific">Phyllachora maydis</name>
    <dbReference type="NCBI Taxonomy" id="1825666"/>
    <lineage>
        <taxon>Eukaryota</taxon>
        <taxon>Fungi</taxon>
        <taxon>Dikarya</taxon>
        <taxon>Ascomycota</taxon>
        <taxon>Pezizomycotina</taxon>
        <taxon>Sordariomycetes</taxon>
        <taxon>Sordariomycetidae</taxon>
        <taxon>Phyllachorales</taxon>
        <taxon>Phyllachoraceae</taxon>
        <taxon>Phyllachora</taxon>
    </lineage>
</organism>
<name>A0AAD9HVE9_9PEZI</name>
<evidence type="ECO:0000313" key="2">
    <source>
        <dbReference type="EMBL" id="KAK2066281.1"/>
    </source>
</evidence>
<protein>
    <submittedName>
        <fullName evidence="2">Uncharacterized protein</fullName>
    </submittedName>
</protein>
<dbReference type="EMBL" id="JAQQPM010000001">
    <property type="protein sequence ID" value="KAK2066281.1"/>
    <property type="molecule type" value="Genomic_DNA"/>
</dbReference>
<reference evidence="2" key="1">
    <citation type="journal article" date="2023" name="Mol. Plant Microbe Interact.">
        <title>Elucidating the Obligate Nature and Biological Capacity of an Invasive Fungal Corn Pathogen.</title>
        <authorList>
            <person name="MacCready J.S."/>
            <person name="Roggenkamp E.M."/>
            <person name="Gdanetz K."/>
            <person name="Chilvers M.I."/>
        </authorList>
    </citation>
    <scope>NUCLEOTIDE SEQUENCE</scope>
    <source>
        <strain evidence="2">PM02</strain>
    </source>
</reference>
<accession>A0AAD9HVE9</accession>
<proteinExistence type="predicted"/>
<gene>
    <name evidence="2" type="ORF">P8C59_000112</name>
</gene>
<comment type="caution">
    <text evidence="2">The sequence shown here is derived from an EMBL/GenBank/DDBJ whole genome shotgun (WGS) entry which is preliminary data.</text>
</comment>
<dbReference type="Proteomes" id="UP001217918">
    <property type="component" value="Unassembled WGS sequence"/>
</dbReference>
<keyword evidence="3" id="KW-1185">Reference proteome</keyword>
<feature type="region of interest" description="Disordered" evidence="1">
    <location>
        <begin position="1"/>
        <end position="80"/>
    </location>
</feature>
<feature type="compositionally biased region" description="Basic and acidic residues" evidence="1">
    <location>
        <begin position="33"/>
        <end position="42"/>
    </location>
</feature>
<evidence type="ECO:0000313" key="3">
    <source>
        <dbReference type="Proteomes" id="UP001217918"/>
    </source>
</evidence>
<sequence>MAAKGYTNPLANKDKDDAYNRAYKPPANAEEEGGSKDNSKEEKEEDNSSNNDSTSNSTNNSKDTARYKLSDSSLYYKVAL</sequence>
<feature type="compositionally biased region" description="Low complexity" evidence="1">
    <location>
        <begin position="48"/>
        <end position="62"/>
    </location>
</feature>